<name>A0AAD6ZGL4_9AGAR</name>
<comment type="caution">
    <text evidence="11">The sequence shown here is derived from an EMBL/GenBank/DDBJ whole genome shotgun (WGS) entry which is preliminary data.</text>
</comment>
<dbReference type="PANTHER" id="PTHR46300">
    <property type="entry name" value="P450, PUTATIVE (EUROFUNG)-RELATED-RELATED"/>
    <property type="match status" value="1"/>
</dbReference>
<dbReference type="GO" id="GO:0004497">
    <property type="term" value="F:monooxygenase activity"/>
    <property type="evidence" value="ECO:0007669"/>
    <property type="project" value="UniProtKB-KW"/>
</dbReference>
<dbReference type="CDD" id="cd11065">
    <property type="entry name" value="CYP64-like"/>
    <property type="match status" value="1"/>
</dbReference>
<dbReference type="GO" id="GO:0016705">
    <property type="term" value="F:oxidoreductase activity, acting on paired donors, with incorporation or reduction of molecular oxygen"/>
    <property type="evidence" value="ECO:0007669"/>
    <property type="project" value="InterPro"/>
</dbReference>
<dbReference type="PANTHER" id="PTHR46300:SF7">
    <property type="entry name" value="P450, PUTATIVE (EUROFUNG)-RELATED"/>
    <property type="match status" value="1"/>
</dbReference>
<evidence type="ECO:0000256" key="2">
    <source>
        <dbReference type="ARBA" id="ARBA00005179"/>
    </source>
</evidence>
<comment type="pathway">
    <text evidence="2">Secondary metabolite biosynthesis.</text>
</comment>
<evidence type="ECO:0000256" key="4">
    <source>
        <dbReference type="ARBA" id="ARBA00022617"/>
    </source>
</evidence>
<dbReference type="Pfam" id="PF00067">
    <property type="entry name" value="p450"/>
    <property type="match status" value="1"/>
</dbReference>
<reference evidence="11" key="1">
    <citation type="submission" date="2023-03" db="EMBL/GenBank/DDBJ databases">
        <title>Massive genome expansion in bonnet fungi (Mycena s.s.) driven by repeated elements and novel gene families across ecological guilds.</title>
        <authorList>
            <consortium name="Lawrence Berkeley National Laboratory"/>
            <person name="Harder C.B."/>
            <person name="Miyauchi S."/>
            <person name="Viragh M."/>
            <person name="Kuo A."/>
            <person name="Thoen E."/>
            <person name="Andreopoulos B."/>
            <person name="Lu D."/>
            <person name="Skrede I."/>
            <person name="Drula E."/>
            <person name="Henrissat B."/>
            <person name="Morin E."/>
            <person name="Kohler A."/>
            <person name="Barry K."/>
            <person name="LaButti K."/>
            <person name="Morin E."/>
            <person name="Salamov A."/>
            <person name="Lipzen A."/>
            <person name="Mereny Z."/>
            <person name="Hegedus B."/>
            <person name="Baldrian P."/>
            <person name="Stursova M."/>
            <person name="Weitz H."/>
            <person name="Taylor A."/>
            <person name="Grigoriev I.V."/>
            <person name="Nagy L.G."/>
            <person name="Martin F."/>
            <person name="Kauserud H."/>
        </authorList>
    </citation>
    <scope>NUCLEOTIDE SEQUENCE</scope>
    <source>
        <strain evidence="11">CBHHK002</strain>
    </source>
</reference>
<dbReference type="GO" id="GO:0020037">
    <property type="term" value="F:heme binding"/>
    <property type="evidence" value="ECO:0007669"/>
    <property type="project" value="InterPro"/>
</dbReference>
<keyword evidence="8 10" id="KW-0503">Monooxygenase</keyword>
<dbReference type="InterPro" id="IPR001128">
    <property type="entry name" value="Cyt_P450"/>
</dbReference>
<dbReference type="PROSITE" id="PS00086">
    <property type="entry name" value="CYTOCHROME_P450"/>
    <property type="match status" value="1"/>
</dbReference>
<evidence type="ECO:0000313" key="11">
    <source>
        <dbReference type="EMBL" id="KAJ7321225.1"/>
    </source>
</evidence>
<dbReference type="PRINTS" id="PR00463">
    <property type="entry name" value="EP450I"/>
</dbReference>
<evidence type="ECO:0000256" key="8">
    <source>
        <dbReference type="ARBA" id="ARBA00023033"/>
    </source>
</evidence>
<proteinExistence type="inferred from homology"/>
<sequence>MAGSVPTVVFVAALVSVGYLISRSLTCLKNGLPPGPRRWPLIGSVLEIPQKHQWVTFSKWSKTYGDIVYLDALGQPIIVINSAKVANDLLDRRSSIYSDRPNLAMANLCGYGNTFALQPYNDNWRQQRKLVSQEFGSSAVRHYHPFQEAEARKLVHGLVDDPTTLPRQTQLRIGTIIVRATYGHYITDENDPFLTVPLTAMENFSQATAPGVWAVDLLPMLKYLPTWMPGTVFLQTAKRWRKIVMAATWNPYLWSKKNLALGTVLLPNLCANTIEASDGKLSEEQEDRLIWAASTVLGGGLDTNESSVLTFFLAMMLNPSMQAKAREEIDRVIGSDRLPVLQDRPSLPYVRSIMIEVFRWRPAAPLGIPHALRQDDIYDGMHLPKGSLVIPNIWHMLHDPTVFPNPMEFNPDRYQGLDSEMDKITNVMFGFGRRACPGKNFAEATFFALVSTVLATCEILPVRDSEGHTVVPHVSYSSGTISFPSPFKCDVKCRSPEAYDLLAQGYSADEAT</sequence>
<comment type="cofactor">
    <cofactor evidence="1 9">
        <name>heme</name>
        <dbReference type="ChEBI" id="CHEBI:30413"/>
    </cofactor>
</comment>
<accession>A0AAD6ZGL4</accession>
<evidence type="ECO:0000256" key="10">
    <source>
        <dbReference type="RuleBase" id="RU000461"/>
    </source>
</evidence>
<evidence type="ECO:0000256" key="1">
    <source>
        <dbReference type="ARBA" id="ARBA00001971"/>
    </source>
</evidence>
<dbReference type="InterPro" id="IPR002401">
    <property type="entry name" value="Cyt_P450_E_grp-I"/>
</dbReference>
<evidence type="ECO:0000313" key="12">
    <source>
        <dbReference type="Proteomes" id="UP001218218"/>
    </source>
</evidence>
<dbReference type="InterPro" id="IPR017972">
    <property type="entry name" value="Cyt_P450_CS"/>
</dbReference>
<organism evidence="11 12">
    <name type="scientific">Mycena albidolilacea</name>
    <dbReference type="NCBI Taxonomy" id="1033008"/>
    <lineage>
        <taxon>Eukaryota</taxon>
        <taxon>Fungi</taxon>
        <taxon>Dikarya</taxon>
        <taxon>Basidiomycota</taxon>
        <taxon>Agaricomycotina</taxon>
        <taxon>Agaricomycetes</taxon>
        <taxon>Agaricomycetidae</taxon>
        <taxon>Agaricales</taxon>
        <taxon>Marasmiineae</taxon>
        <taxon>Mycenaceae</taxon>
        <taxon>Mycena</taxon>
    </lineage>
</organism>
<feature type="binding site" description="axial binding residue" evidence="9">
    <location>
        <position position="436"/>
    </location>
    <ligand>
        <name>heme</name>
        <dbReference type="ChEBI" id="CHEBI:30413"/>
    </ligand>
    <ligandPart>
        <name>Fe</name>
        <dbReference type="ChEBI" id="CHEBI:18248"/>
    </ligandPart>
</feature>
<keyword evidence="4 9" id="KW-0349">Heme</keyword>
<dbReference type="Proteomes" id="UP001218218">
    <property type="component" value="Unassembled WGS sequence"/>
</dbReference>
<dbReference type="Gene3D" id="1.10.630.10">
    <property type="entry name" value="Cytochrome P450"/>
    <property type="match status" value="1"/>
</dbReference>
<dbReference type="InterPro" id="IPR050364">
    <property type="entry name" value="Cytochrome_P450_fung"/>
</dbReference>
<keyword evidence="6 10" id="KW-0560">Oxidoreductase</keyword>
<dbReference type="EMBL" id="JARIHO010000051">
    <property type="protein sequence ID" value="KAJ7321225.1"/>
    <property type="molecule type" value="Genomic_DNA"/>
</dbReference>
<evidence type="ECO:0000256" key="7">
    <source>
        <dbReference type="ARBA" id="ARBA00023004"/>
    </source>
</evidence>
<dbReference type="GO" id="GO:0005506">
    <property type="term" value="F:iron ion binding"/>
    <property type="evidence" value="ECO:0007669"/>
    <property type="project" value="InterPro"/>
</dbReference>
<protein>
    <submittedName>
        <fullName evidence="11">Monooxygenase</fullName>
    </submittedName>
</protein>
<comment type="similarity">
    <text evidence="3 10">Belongs to the cytochrome P450 family.</text>
</comment>
<dbReference type="InterPro" id="IPR036396">
    <property type="entry name" value="Cyt_P450_sf"/>
</dbReference>
<dbReference type="AlphaFoldDB" id="A0AAD6ZGL4"/>
<evidence type="ECO:0000256" key="6">
    <source>
        <dbReference type="ARBA" id="ARBA00023002"/>
    </source>
</evidence>
<evidence type="ECO:0000256" key="5">
    <source>
        <dbReference type="ARBA" id="ARBA00022723"/>
    </source>
</evidence>
<evidence type="ECO:0000256" key="9">
    <source>
        <dbReference type="PIRSR" id="PIRSR602401-1"/>
    </source>
</evidence>
<keyword evidence="12" id="KW-1185">Reference proteome</keyword>
<keyword evidence="7 9" id="KW-0408">Iron</keyword>
<dbReference type="SUPFAM" id="SSF48264">
    <property type="entry name" value="Cytochrome P450"/>
    <property type="match status" value="1"/>
</dbReference>
<evidence type="ECO:0000256" key="3">
    <source>
        <dbReference type="ARBA" id="ARBA00010617"/>
    </source>
</evidence>
<gene>
    <name evidence="11" type="ORF">DFH08DRAFT_926537</name>
</gene>
<keyword evidence="5 9" id="KW-0479">Metal-binding</keyword>